<keyword evidence="5" id="KW-0964">Secreted</keyword>
<dbReference type="SUPFAM" id="SSF50814">
    <property type="entry name" value="Lipocalins"/>
    <property type="match status" value="1"/>
</dbReference>
<dbReference type="Proteomes" id="UP000663879">
    <property type="component" value="Unassembled WGS sequence"/>
</dbReference>
<keyword evidence="7" id="KW-0446">Lipid-binding</keyword>
<dbReference type="InterPro" id="IPR000566">
    <property type="entry name" value="Lipocln_cytosolic_FA-bd_dom"/>
</dbReference>
<dbReference type="PIRSF" id="PIRSF036893">
    <property type="entry name" value="Lipocalin_ApoD"/>
    <property type="match status" value="1"/>
</dbReference>
<evidence type="ECO:0000256" key="6">
    <source>
        <dbReference type="ARBA" id="ARBA00022729"/>
    </source>
</evidence>
<dbReference type="GO" id="GO:0005576">
    <property type="term" value="C:extracellular region"/>
    <property type="evidence" value="ECO:0007669"/>
    <property type="project" value="UniProtKB-SubCell"/>
</dbReference>
<reference evidence="12" key="1">
    <citation type="submission" date="2021-02" db="EMBL/GenBank/DDBJ databases">
        <authorList>
            <person name="Nowell W R."/>
        </authorList>
    </citation>
    <scope>NUCLEOTIDE SEQUENCE</scope>
    <source>
        <strain evidence="12">Ploen Becks lab</strain>
    </source>
</reference>
<dbReference type="InterPro" id="IPR012674">
    <property type="entry name" value="Calycin"/>
</dbReference>
<keyword evidence="8" id="KW-1015">Disulfide bond</keyword>
<evidence type="ECO:0000256" key="10">
    <source>
        <dbReference type="PIRNR" id="PIRNR036893"/>
    </source>
</evidence>
<accession>A0A813SAE5</accession>
<evidence type="ECO:0000256" key="9">
    <source>
        <dbReference type="ARBA" id="ARBA00023180"/>
    </source>
</evidence>
<feature type="chain" id="PRO_5033201998" description="Apolipoprotein D" evidence="10">
    <location>
        <begin position="21"/>
        <end position="198"/>
    </location>
</feature>
<dbReference type="GO" id="GO:0008289">
    <property type="term" value="F:lipid binding"/>
    <property type="evidence" value="ECO:0007669"/>
    <property type="project" value="UniProtKB-KW"/>
</dbReference>
<dbReference type="OrthoDB" id="10048091at2759"/>
<dbReference type="InterPro" id="IPR003057">
    <property type="entry name" value="Invtbrt_color"/>
</dbReference>
<keyword evidence="13" id="KW-1185">Reference proteome</keyword>
<comment type="similarity">
    <text evidence="2 10">Belongs to the calycin superfamily. Lipocalin family.</text>
</comment>
<proteinExistence type="inferred from homology"/>
<evidence type="ECO:0000313" key="13">
    <source>
        <dbReference type="Proteomes" id="UP000663879"/>
    </source>
</evidence>
<dbReference type="Gene3D" id="2.40.128.20">
    <property type="match status" value="1"/>
</dbReference>
<keyword evidence="6 10" id="KW-0732">Signal</keyword>
<dbReference type="PROSITE" id="PS00213">
    <property type="entry name" value="LIPOCALIN"/>
    <property type="match status" value="1"/>
</dbReference>
<dbReference type="PANTHER" id="PTHR10612:SF34">
    <property type="entry name" value="APOLIPOPROTEIN D"/>
    <property type="match status" value="1"/>
</dbReference>
<dbReference type="PANTHER" id="PTHR10612">
    <property type="entry name" value="APOLIPOPROTEIN D"/>
    <property type="match status" value="1"/>
</dbReference>
<comment type="caution">
    <text evidence="12">The sequence shown here is derived from an EMBL/GenBank/DDBJ whole genome shotgun (WGS) entry which is preliminary data.</text>
</comment>
<protein>
    <recommendedName>
        <fullName evidence="3">Apolipoprotein D</fullName>
    </recommendedName>
</protein>
<evidence type="ECO:0000256" key="2">
    <source>
        <dbReference type="ARBA" id="ARBA00006889"/>
    </source>
</evidence>
<evidence type="ECO:0000256" key="3">
    <source>
        <dbReference type="ARBA" id="ARBA00019890"/>
    </source>
</evidence>
<feature type="domain" description="Lipocalin/cytosolic fatty-acid binding" evidence="11">
    <location>
        <begin position="42"/>
        <end position="194"/>
    </location>
</feature>
<dbReference type="Pfam" id="PF08212">
    <property type="entry name" value="Lipocalin_2"/>
    <property type="match status" value="1"/>
</dbReference>
<evidence type="ECO:0000313" key="12">
    <source>
        <dbReference type="EMBL" id="CAF0792404.1"/>
    </source>
</evidence>
<dbReference type="EMBL" id="CAJNOC010000691">
    <property type="protein sequence ID" value="CAF0792404.1"/>
    <property type="molecule type" value="Genomic_DNA"/>
</dbReference>
<evidence type="ECO:0000256" key="5">
    <source>
        <dbReference type="ARBA" id="ARBA00022525"/>
    </source>
</evidence>
<dbReference type="InterPro" id="IPR022272">
    <property type="entry name" value="Lipocalin_CS"/>
</dbReference>
<gene>
    <name evidence="12" type="ORF">OXX778_LOCUS6039</name>
</gene>
<dbReference type="GO" id="GO:0005737">
    <property type="term" value="C:cytoplasm"/>
    <property type="evidence" value="ECO:0007669"/>
    <property type="project" value="TreeGrafter"/>
</dbReference>
<evidence type="ECO:0000256" key="4">
    <source>
        <dbReference type="ARBA" id="ARBA00022448"/>
    </source>
</evidence>
<dbReference type="GO" id="GO:0006629">
    <property type="term" value="P:lipid metabolic process"/>
    <property type="evidence" value="ECO:0007669"/>
    <property type="project" value="TreeGrafter"/>
</dbReference>
<evidence type="ECO:0000256" key="8">
    <source>
        <dbReference type="ARBA" id="ARBA00023157"/>
    </source>
</evidence>
<dbReference type="AlphaFoldDB" id="A0A813SAE5"/>
<organism evidence="12 13">
    <name type="scientific">Brachionus calyciflorus</name>
    <dbReference type="NCBI Taxonomy" id="104777"/>
    <lineage>
        <taxon>Eukaryota</taxon>
        <taxon>Metazoa</taxon>
        <taxon>Spiralia</taxon>
        <taxon>Gnathifera</taxon>
        <taxon>Rotifera</taxon>
        <taxon>Eurotatoria</taxon>
        <taxon>Monogononta</taxon>
        <taxon>Pseudotrocha</taxon>
        <taxon>Ploima</taxon>
        <taxon>Brachionidae</taxon>
        <taxon>Brachionus</taxon>
    </lineage>
</organism>
<sequence length="198" mass="22430">MQKFASLSIILFVCFAQTKAFSIYGFGFGTRCPTTPIIADFDQDKYLGKWYEIERIPMIFERNLQCVTAEYGKNDNGRVSVKNSGINLAANKTSMTTGEAFVPNQSEPNKLVVEFPNQILFFNVKNQGNYHVWSTDYNNYALVYSCNIYLGFIKFEAAWILSRSKDISLENSNKLKELLSSNGVKTSTLETVNQTCNN</sequence>
<dbReference type="CDD" id="cd19437">
    <property type="entry name" value="lipocalin_apoD-like"/>
    <property type="match status" value="1"/>
</dbReference>
<dbReference type="InterPro" id="IPR022271">
    <property type="entry name" value="Lipocalin_ApoD"/>
</dbReference>
<comment type="subcellular location">
    <subcellularLocation>
        <location evidence="1">Secreted</location>
    </subcellularLocation>
</comment>
<dbReference type="GO" id="GO:0000302">
    <property type="term" value="P:response to reactive oxygen species"/>
    <property type="evidence" value="ECO:0007669"/>
    <property type="project" value="TreeGrafter"/>
</dbReference>
<dbReference type="PRINTS" id="PR01273">
    <property type="entry name" value="INVTBRTCOLOR"/>
</dbReference>
<keyword evidence="9" id="KW-0325">Glycoprotein</keyword>
<name>A0A813SAE5_9BILA</name>
<dbReference type="GO" id="GO:0031409">
    <property type="term" value="F:pigment binding"/>
    <property type="evidence" value="ECO:0007669"/>
    <property type="project" value="InterPro"/>
</dbReference>
<evidence type="ECO:0000256" key="1">
    <source>
        <dbReference type="ARBA" id="ARBA00004613"/>
    </source>
</evidence>
<keyword evidence="4" id="KW-0813">Transport</keyword>
<evidence type="ECO:0000256" key="7">
    <source>
        <dbReference type="ARBA" id="ARBA00023121"/>
    </source>
</evidence>
<feature type="signal peptide" evidence="10">
    <location>
        <begin position="1"/>
        <end position="20"/>
    </location>
</feature>
<dbReference type="FunFam" id="2.40.128.20:FF:000003">
    <property type="entry name" value="Apolipoprotein D"/>
    <property type="match status" value="1"/>
</dbReference>
<evidence type="ECO:0000259" key="11">
    <source>
        <dbReference type="Pfam" id="PF08212"/>
    </source>
</evidence>